<protein>
    <recommendedName>
        <fullName evidence="3">Sulfotransferase domain-containing protein</fullName>
    </recommendedName>
</protein>
<dbReference type="Gene3D" id="3.40.50.300">
    <property type="entry name" value="P-loop containing nucleotide triphosphate hydrolases"/>
    <property type="match status" value="1"/>
</dbReference>
<comment type="similarity">
    <text evidence="1">Belongs to the sulfotransferase 1 family.</text>
</comment>
<dbReference type="PANTHER" id="PTHR11783">
    <property type="entry name" value="SULFOTRANSFERASE SULT"/>
    <property type="match status" value="1"/>
</dbReference>
<dbReference type="SUPFAM" id="SSF52540">
    <property type="entry name" value="P-loop containing nucleoside triphosphate hydrolases"/>
    <property type="match status" value="1"/>
</dbReference>
<keyword evidence="5" id="KW-1185">Reference proteome</keyword>
<dbReference type="InterPro" id="IPR000863">
    <property type="entry name" value="Sulfotransferase_dom"/>
</dbReference>
<proteinExistence type="inferred from homology"/>
<evidence type="ECO:0000256" key="1">
    <source>
        <dbReference type="ARBA" id="ARBA00005771"/>
    </source>
</evidence>
<dbReference type="InterPro" id="IPR027417">
    <property type="entry name" value="P-loop_NTPase"/>
</dbReference>
<dbReference type="Proteomes" id="UP001283361">
    <property type="component" value="Unassembled WGS sequence"/>
</dbReference>
<accession>A0AAE0XRN3</accession>
<comment type="caution">
    <text evidence="4">The sequence shown here is derived from an EMBL/GenBank/DDBJ whole genome shotgun (WGS) entry which is preliminary data.</text>
</comment>
<keyword evidence="2" id="KW-0808">Transferase</keyword>
<reference evidence="4" key="1">
    <citation type="journal article" date="2023" name="G3 (Bethesda)">
        <title>A reference genome for the long-term kleptoplast-retaining sea slug Elysia crispata morphotype clarki.</title>
        <authorList>
            <person name="Eastman K.E."/>
            <person name="Pendleton A.L."/>
            <person name="Shaikh M.A."/>
            <person name="Suttiyut T."/>
            <person name="Ogas R."/>
            <person name="Tomko P."/>
            <person name="Gavelis G."/>
            <person name="Widhalm J.R."/>
            <person name="Wisecaver J.H."/>
        </authorList>
    </citation>
    <scope>NUCLEOTIDE SEQUENCE</scope>
    <source>
        <strain evidence="4">ECLA1</strain>
    </source>
</reference>
<dbReference type="GO" id="GO:0008146">
    <property type="term" value="F:sulfotransferase activity"/>
    <property type="evidence" value="ECO:0007669"/>
    <property type="project" value="InterPro"/>
</dbReference>
<organism evidence="4 5">
    <name type="scientific">Elysia crispata</name>
    <name type="common">lettuce slug</name>
    <dbReference type="NCBI Taxonomy" id="231223"/>
    <lineage>
        <taxon>Eukaryota</taxon>
        <taxon>Metazoa</taxon>
        <taxon>Spiralia</taxon>
        <taxon>Lophotrochozoa</taxon>
        <taxon>Mollusca</taxon>
        <taxon>Gastropoda</taxon>
        <taxon>Heterobranchia</taxon>
        <taxon>Euthyneura</taxon>
        <taxon>Panpulmonata</taxon>
        <taxon>Sacoglossa</taxon>
        <taxon>Placobranchoidea</taxon>
        <taxon>Plakobranchidae</taxon>
        <taxon>Elysia</taxon>
    </lineage>
</organism>
<sequence>MEQTSIKSNPYCFPENLLFQSVTYNGVAVRKFPVSVDSITQIKRIRNVTMREDDLLIAAFPKCGTHWVTEILHMLVSRTTDYATRTKEFNMLELMEDSPALDHLDSPRVLNSHLYIAHLPEQLVEKKVKLIHLIRNPKDCAVSLYHHIKPSASEQFTFDNFIKGYIIDDYTTRSHQLNYLRQMSQFELENPDHPIMHIYYEDLKRDPLPVLQKLAEFVNIKTNRKFCQDVISACGLDQMRRADVTRSLPENITKVYSKGYNIYRQGVVGDWKNMFTVAQNEMFDQFLARQEEKGLPYNFRWCRGGLLPLYLARSTRLSTQDTE</sequence>
<feature type="domain" description="Sulfotransferase" evidence="3">
    <location>
        <begin position="53"/>
        <end position="288"/>
    </location>
</feature>
<evidence type="ECO:0000313" key="4">
    <source>
        <dbReference type="EMBL" id="KAK3706208.1"/>
    </source>
</evidence>
<dbReference type="AlphaFoldDB" id="A0AAE0XRN3"/>
<gene>
    <name evidence="4" type="ORF">RRG08_038471</name>
</gene>
<evidence type="ECO:0000259" key="3">
    <source>
        <dbReference type="Pfam" id="PF00685"/>
    </source>
</evidence>
<evidence type="ECO:0000313" key="5">
    <source>
        <dbReference type="Proteomes" id="UP001283361"/>
    </source>
</evidence>
<dbReference type="Pfam" id="PF00685">
    <property type="entry name" value="Sulfotransfer_1"/>
    <property type="match status" value="1"/>
</dbReference>
<dbReference type="EMBL" id="JAWDGP010007751">
    <property type="protein sequence ID" value="KAK3706208.1"/>
    <property type="molecule type" value="Genomic_DNA"/>
</dbReference>
<name>A0AAE0XRN3_9GAST</name>
<evidence type="ECO:0000256" key="2">
    <source>
        <dbReference type="ARBA" id="ARBA00022679"/>
    </source>
</evidence>